<feature type="region of interest" description="Disordered" evidence="1">
    <location>
        <begin position="1"/>
        <end position="45"/>
    </location>
</feature>
<gene>
    <name evidence="2" type="ORF">OCU04_011320</name>
</gene>
<organism evidence="2 3">
    <name type="scientific">Sclerotinia nivalis</name>
    <dbReference type="NCBI Taxonomy" id="352851"/>
    <lineage>
        <taxon>Eukaryota</taxon>
        <taxon>Fungi</taxon>
        <taxon>Dikarya</taxon>
        <taxon>Ascomycota</taxon>
        <taxon>Pezizomycotina</taxon>
        <taxon>Leotiomycetes</taxon>
        <taxon>Helotiales</taxon>
        <taxon>Sclerotiniaceae</taxon>
        <taxon>Sclerotinia</taxon>
    </lineage>
</organism>
<evidence type="ECO:0000256" key="1">
    <source>
        <dbReference type="SAM" id="MobiDB-lite"/>
    </source>
</evidence>
<evidence type="ECO:0000313" key="2">
    <source>
        <dbReference type="EMBL" id="KAJ8059671.1"/>
    </source>
</evidence>
<comment type="caution">
    <text evidence="2">The sequence shown here is derived from an EMBL/GenBank/DDBJ whole genome shotgun (WGS) entry which is preliminary data.</text>
</comment>
<keyword evidence="3" id="KW-1185">Reference proteome</keyword>
<dbReference type="EMBL" id="JAPEIS010000014">
    <property type="protein sequence ID" value="KAJ8059671.1"/>
    <property type="molecule type" value="Genomic_DNA"/>
</dbReference>
<proteinExistence type="predicted"/>
<name>A0A9X0DDN0_9HELO</name>
<protein>
    <submittedName>
        <fullName evidence="2">Uncharacterized protein</fullName>
    </submittedName>
</protein>
<evidence type="ECO:0000313" key="3">
    <source>
        <dbReference type="Proteomes" id="UP001152300"/>
    </source>
</evidence>
<accession>A0A9X0DDN0</accession>
<reference evidence="2" key="1">
    <citation type="submission" date="2022-11" db="EMBL/GenBank/DDBJ databases">
        <title>Genome Resource of Sclerotinia nivalis Strain SnTB1, a Plant Pathogen Isolated from American Ginseng.</title>
        <authorList>
            <person name="Fan S."/>
        </authorList>
    </citation>
    <scope>NUCLEOTIDE SEQUENCE</scope>
    <source>
        <strain evidence="2">SnTB1</strain>
    </source>
</reference>
<dbReference type="AlphaFoldDB" id="A0A9X0DDN0"/>
<dbReference type="Proteomes" id="UP001152300">
    <property type="component" value="Unassembled WGS sequence"/>
</dbReference>
<feature type="compositionally biased region" description="Low complexity" evidence="1">
    <location>
        <begin position="14"/>
        <end position="42"/>
    </location>
</feature>
<sequence length="160" mass="17555">MTTIPHTFPSPKETISSHITSSQSQHSLLTPSTSSPLTPHQTRNPQPVLAQPILIVRHATKPLISPPTPTATPTPHPPPHTSLIIPTQYSMLNAQCSSSHPESSIPTFPPAHTEYFYSYSVTRKQFHEEHDSGIHNSLLPGCTYARIQVSGLVITQMARI</sequence>